<proteinExistence type="predicted"/>
<feature type="transmembrane region" description="Helical" evidence="1">
    <location>
        <begin position="40"/>
        <end position="57"/>
    </location>
</feature>
<dbReference type="EMBL" id="CP012850">
    <property type="protein sequence ID" value="ALI35408.1"/>
    <property type="molecule type" value="Genomic_DNA"/>
</dbReference>
<keyword evidence="3" id="KW-1185">Reference proteome</keyword>
<keyword evidence="1" id="KW-0472">Membrane</keyword>
<gene>
    <name evidence="2" type="ORF">NMY3_01203</name>
</gene>
<organism evidence="2 3">
    <name type="scientific">Candidatus Nitrosocosmicus oleophilus</name>
    <dbReference type="NCBI Taxonomy" id="1353260"/>
    <lineage>
        <taxon>Archaea</taxon>
        <taxon>Nitrososphaerota</taxon>
        <taxon>Nitrososphaeria</taxon>
        <taxon>Nitrososphaerales</taxon>
        <taxon>Nitrososphaeraceae</taxon>
        <taxon>Candidatus Nitrosocosmicus</taxon>
    </lineage>
</organism>
<feature type="transmembrane region" description="Helical" evidence="1">
    <location>
        <begin position="7"/>
        <end position="28"/>
    </location>
</feature>
<dbReference type="KEGG" id="taa:NMY3_01203"/>
<dbReference type="AlphaFoldDB" id="A0A654LVE8"/>
<name>A0A654LVE8_9ARCH</name>
<evidence type="ECO:0000313" key="2">
    <source>
        <dbReference type="EMBL" id="ALI35408.1"/>
    </source>
</evidence>
<sequence length="65" mass="7594">MYTRPDCNRLLSSSISSIIIILVYPSFLNTITGPTNDNRLVVFHLIHSGYWFSYFFNNITQSTRF</sequence>
<keyword evidence="1" id="KW-1133">Transmembrane helix</keyword>
<reference evidence="3" key="1">
    <citation type="submission" date="2015-10" db="EMBL/GenBank/DDBJ databases">
        <title>Niche specialization of a soil ammonia-oxidizing archaeon, Candidatus Nitrosocosmicus oleophilus.</title>
        <authorList>
            <person name="Jung M.-Y."/>
            <person name="Rhee S.-K."/>
        </authorList>
    </citation>
    <scope>NUCLEOTIDE SEQUENCE [LARGE SCALE GENOMIC DNA]</scope>
    <source>
        <strain evidence="3">MY3</strain>
    </source>
</reference>
<keyword evidence="1" id="KW-0812">Transmembrane</keyword>
<evidence type="ECO:0000313" key="3">
    <source>
        <dbReference type="Proteomes" id="UP000058925"/>
    </source>
</evidence>
<accession>A0A654LVE8</accession>
<dbReference type="Proteomes" id="UP000058925">
    <property type="component" value="Chromosome"/>
</dbReference>
<protein>
    <submittedName>
        <fullName evidence="2">Uncharacterized protein</fullName>
    </submittedName>
</protein>
<evidence type="ECO:0000256" key="1">
    <source>
        <dbReference type="SAM" id="Phobius"/>
    </source>
</evidence>